<dbReference type="InParanoid" id="K1WLE1"/>
<dbReference type="InterPro" id="IPR032801">
    <property type="entry name" value="PXL2A/B/C"/>
</dbReference>
<dbReference type="SUPFAM" id="SSF52833">
    <property type="entry name" value="Thioredoxin-like"/>
    <property type="match status" value="1"/>
</dbReference>
<keyword evidence="2" id="KW-1185">Reference proteome</keyword>
<dbReference type="GeneID" id="18764759"/>
<gene>
    <name evidence="1" type="ORF">MBM_08824</name>
</gene>
<proteinExistence type="predicted"/>
<dbReference type="OrthoDB" id="40334at2759"/>
<accession>K1WLE1</accession>
<sequence>MTFKQELGSWMSPKILTTSPVPEINSKAPSDSKLPLPPSNGKPTIVTFLRHCGCPFAEKTFLSLRSLAAEDSSKNYIAVSHSSSSATQNWLSSLDGAGKVQVIVDDTRELYAAWGLGVSSTWHVLNPWSLYSVYTLGKKEGIWNKPTESGSRWQTSGSFAVDGQGKVKWVKVPKAADEVPDFGEATEEVGGQA</sequence>
<organism evidence="1 2">
    <name type="scientific">Marssonina brunnea f. sp. multigermtubi (strain MB_m1)</name>
    <name type="common">Marssonina leaf spot fungus</name>
    <dbReference type="NCBI Taxonomy" id="1072389"/>
    <lineage>
        <taxon>Eukaryota</taxon>
        <taxon>Fungi</taxon>
        <taxon>Dikarya</taxon>
        <taxon>Ascomycota</taxon>
        <taxon>Pezizomycotina</taxon>
        <taxon>Leotiomycetes</taxon>
        <taxon>Helotiales</taxon>
        <taxon>Drepanopezizaceae</taxon>
        <taxon>Drepanopeziza</taxon>
    </lineage>
</organism>
<evidence type="ECO:0000313" key="2">
    <source>
        <dbReference type="Proteomes" id="UP000006753"/>
    </source>
</evidence>
<dbReference type="OMA" id="RDLYAKW"/>
<evidence type="ECO:0000313" key="1">
    <source>
        <dbReference type="EMBL" id="EKD13062.1"/>
    </source>
</evidence>
<dbReference type="RefSeq" id="XP_007296713.1">
    <property type="nucleotide sequence ID" value="XM_007296651.1"/>
</dbReference>
<dbReference type="Pfam" id="PF13911">
    <property type="entry name" value="AhpC-TSA_2"/>
    <property type="match status" value="1"/>
</dbReference>
<dbReference type="Gene3D" id="3.40.30.10">
    <property type="entry name" value="Glutaredoxin"/>
    <property type="match status" value="1"/>
</dbReference>
<protein>
    <recommendedName>
        <fullName evidence="3">Thioredoxin domain-containing protein</fullName>
    </recommendedName>
</protein>
<dbReference type="InterPro" id="IPR036249">
    <property type="entry name" value="Thioredoxin-like_sf"/>
</dbReference>
<dbReference type="HOGENOM" id="CLU_072123_2_0_1"/>
<dbReference type="Proteomes" id="UP000006753">
    <property type="component" value="Unassembled WGS sequence"/>
</dbReference>
<evidence type="ECO:0008006" key="3">
    <source>
        <dbReference type="Google" id="ProtNLM"/>
    </source>
</evidence>
<dbReference type="PANTHER" id="PTHR42336">
    <property type="entry name" value="THIOREDOXIN DOMAIN-CONTAINING PROTEIN-RELATED"/>
    <property type="match status" value="1"/>
</dbReference>
<dbReference type="KEGG" id="mbe:MBM_08824"/>
<name>K1WLE1_MARBU</name>
<dbReference type="AlphaFoldDB" id="K1WLE1"/>
<dbReference type="PANTHER" id="PTHR42336:SF1">
    <property type="entry name" value="ALKYL HYDROPEROXIDE REDUCTASE SUBUNIT C_ THIOL SPECIFIC ANTIOXIDANT DOMAIN-CONTAINING PROTEIN"/>
    <property type="match status" value="1"/>
</dbReference>
<dbReference type="EMBL" id="JH921452">
    <property type="protein sequence ID" value="EKD13062.1"/>
    <property type="molecule type" value="Genomic_DNA"/>
</dbReference>
<reference evidence="1 2" key="1">
    <citation type="journal article" date="2012" name="BMC Genomics">
        <title>Sequencing the genome of Marssonina brunnea reveals fungus-poplar co-evolution.</title>
        <authorList>
            <person name="Zhu S."/>
            <person name="Cao Y.-Z."/>
            <person name="Jiang C."/>
            <person name="Tan B.-Y."/>
            <person name="Wang Z."/>
            <person name="Feng S."/>
            <person name="Zhang L."/>
            <person name="Su X.-H."/>
            <person name="Brejova B."/>
            <person name="Vinar T."/>
            <person name="Xu M."/>
            <person name="Wang M.-X."/>
            <person name="Zhang S.-G."/>
            <person name="Huang M.-R."/>
            <person name="Wu R."/>
            <person name="Zhou Y."/>
        </authorList>
    </citation>
    <scope>NUCLEOTIDE SEQUENCE [LARGE SCALE GENOMIC DNA]</scope>
    <source>
        <strain evidence="1 2">MB_m1</strain>
    </source>
</reference>
<dbReference type="eggNOG" id="ENOG502S2R7">
    <property type="taxonomic scope" value="Eukaryota"/>
</dbReference>